<dbReference type="SUPFAM" id="SSF53067">
    <property type="entry name" value="Actin-like ATPase domain"/>
    <property type="match status" value="1"/>
</dbReference>
<dbReference type="Proteomes" id="UP000295733">
    <property type="component" value="Unassembled WGS sequence"/>
</dbReference>
<protein>
    <recommendedName>
        <fullName evidence="4">Hsp70 protein</fullName>
    </recommendedName>
</protein>
<evidence type="ECO:0008006" key="4">
    <source>
        <dbReference type="Google" id="ProtNLM"/>
    </source>
</evidence>
<reference evidence="2 3" key="1">
    <citation type="submission" date="2019-03" db="EMBL/GenBank/DDBJ databases">
        <title>Genomic Encyclopedia of Type Strains, Phase IV (KMG-IV): sequencing the most valuable type-strain genomes for metagenomic binning, comparative biology and taxonomic classification.</title>
        <authorList>
            <person name="Goeker M."/>
        </authorList>
    </citation>
    <scope>NUCLEOTIDE SEQUENCE [LARGE SCALE GENOMIC DNA]</scope>
    <source>
        <strain evidence="2 3">DSM 2781</strain>
    </source>
</reference>
<proteinExistence type="predicted"/>
<evidence type="ECO:0000313" key="2">
    <source>
        <dbReference type="EMBL" id="TCP20281.1"/>
    </source>
</evidence>
<sequence>MTAPALALDFGTSNSAAALLVEGKVHRLPIEADADTLPTAVFLPSDGGPMQIGRAAEAALIGGEDGRYMRALKSVFPPSMGSTRSTSSRPRTTLTSASTGRKNWSR</sequence>
<organism evidence="2 3">
    <name type="scientific">Rhodovulum adriaticum</name>
    <name type="common">Rhodopseudomonas adriatica</name>
    <dbReference type="NCBI Taxonomy" id="35804"/>
    <lineage>
        <taxon>Bacteria</taxon>
        <taxon>Pseudomonadati</taxon>
        <taxon>Pseudomonadota</taxon>
        <taxon>Alphaproteobacteria</taxon>
        <taxon>Rhodobacterales</taxon>
        <taxon>Paracoccaceae</taxon>
        <taxon>Rhodovulum</taxon>
    </lineage>
</organism>
<evidence type="ECO:0000313" key="3">
    <source>
        <dbReference type="Proteomes" id="UP000295733"/>
    </source>
</evidence>
<name>A0A4R2NG89_RHOAD</name>
<dbReference type="InterPro" id="IPR043129">
    <property type="entry name" value="ATPase_NBD"/>
</dbReference>
<dbReference type="EMBL" id="SLXL01000021">
    <property type="protein sequence ID" value="TCP20281.1"/>
    <property type="molecule type" value="Genomic_DNA"/>
</dbReference>
<dbReference type="RefSeq" id="WP_425057192.1">
    <property type="nucleotide sequence ID" value="NZ_NRRP01000042.1"/>
</dbReference>
<feature type="region of interest" description="Disordered" evidence="1">
    <location>
        <begin position="76"/>
        <end position="106"/>
    </location>
</feature>
<evidence type="ECO:0000256" key="1">
    <source>
        <dbReference type="SAM" id="MobiDB-lite"/>
    </source>
</evidence>
<dbReference type="Gene3D" id="3.30.420.40">
    <property type="match status" value="1"/>
</dbReference>
<dbReference type="AlphaFoldDB" id="A0A4R2NG89"/>
<comment type="caution">
    <text evidence="2">The sequence shown here is derived from an EMBL/GenBank/DDBJ whole genome shotgun (WGS) entry which is preliminary data.</text>
</comment>
<keyword evidence="3" id="KW-1185">Reference proteome</keyword>
<gene>
    <name evidence="2" type="ORF">EV656_12115</name>
</gene>
<feature type="compositionally biased region" description="Low complexity" evidence="1">
    <location>
        <begin position="82"/>
        <end position="99"/>
    </location>
</feature>
<accession>A0A4R2NG89</accession>